<dbReference type="Gene3D" id="2.160.20.10">
    <property type="entry name" value="Single-stranded right-handed beta-helix, Pectin lyase-like"/>
    <property type="match status" value="2"/>
</dbReference>
<keyword evidence="5" id="KW-1185">Reference proteome</keyword>
<dbReference type="EMBL" id="ML986527">
    <property type="protein sequence ID" value="KAF2272061.1"/>
    <property type="molecule type" value="Genomic_DNA"/>
</dbReference>
<keyword evidence="4" id="KW-0456">Lyase</keyword>
<dbReference type="InterPro" id="IPR011050">
    <property type="entry name" value="Pectin_lyase_fold/virulence"/>
</dbReference>
<dbReference type="Proteomes" id="UP000800097">
    <property type="component" value="Unassembled WGS sequence"/>
</dbReference>
<gene>
    <name evidence="4" type="ORF">EI97DRAFT_406957</name>
</gene>
<dbReference type="CDD" id="cd23668">
    <property type="entry name" value="GH55_beta13glucanase-like"/>
    <property type="match status" value="1"/>
</dbReference>
<dbReference type="PANTHER" id="PTHR33928:SF2">
    <property type="entry name" value="PECTATE LYASE SUPERFAMILY PROTEIN DOMAIN-CONTAINING PROTEIN-RELATED"/>
    <property type="match status" value="1"/>
</dbReference>
<protein>
    <submittedName>
        <fullName evidence="4">Pectin lyase-like protein</fullName>
    </submittedName>
</protein>
<evidence type="ECO:0000313" key="4">
    <source>
        <dbReference type="EMBL" id="KAF2272061.1"/>
    </source>
</evidence>
<feature type="signal peptide" evidence="2">
    <location>
        <begin position="1"/>
        <end position="22"/>
    </location>
</feature>
<dbReference type="Pfam" id="PF12708">
    <property type="entry name" value="Pect-lyase_RHGA_epim"/>
    <property type="match status" value="2"/>
</dbReference>
<dbReference type="SUPFAM" id="SSF51126">
    <property type="entry name" value="Pectin lyase-like"/>
    <property type="match status" value="2"/>
</dbReference>
<dbReference type="FunFam" id="2.160.20.10:FF:000049">
    <property type="entry name" value="Putative exo-beta-1,3-glucanase"/>
    <property type="match status" value="1"/>
</dbReference>
<keyword evidence="2" id="KW-0732">Signal</keyword>
<dbReference type="InterPro" id="IPR001763">
    <property type="entry name" value="Rhodanese-like_dom"/>
</dbReference>
<dbReference type="InterPro" id="IPR039279">
    <property type="entry name" value="QRT3-like"/>
</dbReference>
<dbReference type="PANTHER" id="PTHR33928">
    <property type="entry name" value="POLYGALACTURONASE QRT3"/>
    <property type="match status" value="1"/>
</dbReference>
<feature type="region of interest" description="Disordered" evidence="1">
    <location>
        <begin position="1135"/>
        <end position="1154"/>
    </location>
</feature>
<reference evidence="4" key="1">
    <citation type="journal article" date="2020" name="Stud. Mycol.">
        <title>101 Dothideomycetes genomes: a test case for predicting lifestyles and emergence of pathogens.</title>
        <authorList>
            <person name="Haridas S."/>
            <person name="Albert R."/>
            <person name="Binder M."/>
            <person name="Bloem J."/>
            <person name="Labutti K."/>
            <person name="Salamov A."/>
            <person name="Andreopoulos B."/>
            <person name="Baker S."/>
            <person name="Barry K."/>
            <person name="Bills G."/>
            <person name="Bluhm B."/>
            <person name="Cannon C."/>
            <person name="Castanera R."/>
            <person name="Culley D."/>
            <person name="Daum C."/>
            <person name="Ezra D."/>
            <person name="Gonzalez J."/>
            <person name="Henrissat B."/>
            <person name="Kuo A."/>
            <person name="Liang C."/>
            <person name="Lipzen A."/>
            <person name="Lutzoni F."/>
            <person name="Magnuson J."/>
            <person name="Mondo S."/>
            <person name="Nolan M."/>
            <person name="Ohm R."/>
            <person name="Pangilinan J."/>
            <person name="Park H.-J."/>
            <person name="Ramirez L."/>
            <person name="Alfaro M."/>
            <person name="Sun H."/>
            <person name="Tritt A."/>
            <person name="Yoshinaga Y."/>
            <person name="Zwiers L.-H."/>
            <person name="Turgeon B."/>
            <person name="Goodwin S."/>
            <person name="Spatafora J."/>
            <person name="Crous P."/>
            <person name="Grigoriev I."/>
        </authorList>
    </citation>
    <scope>NUCLEOTIDE SEQUENCE</scope>
    <source>
        <strain evidence="4">CBS 379.55</strain>
    </source>
</reference>
<feature type="chain" id="PRO_5025363404" evidence="2">
    <location>
        <begin position="23"/>
        <end position="1314"/>
    </location>
</feature>
<dbReference type="GO" id="GO:0004650">
    <property type="term" value="F:polygalacturonase activity"/>
    <property type="evidence" value="ECO:0007669"/>
    <property type="project" value="InterPro"/>
</dbReference>
<dbReference type="GeneID" id="54549783"/>
<evidence type="ECO:0000256" key="1">
    <source>
        <dbReference type="SAM" id="MobiDB-lite"/>
    </source>
</evidence>
<evidence type="ECO:0000259" key="3">
    <source>
        <dbReference type="PROSITE" id="PS50206"/>
    </source>
</evidence>
<sequence length="1314" mass="141494">MMRTFTLFPLALSGLFSSLTTALPFQKSETSVLGVTNALHRLPVSYPAPEAKQDHSTKRQNGAGGYWYETAEHGISAFGERGYAVFRNVKDYGAKGDGVTDDTEAINRAVSDGNRCGKECGSSTTLPAVVYFPSGTYLVSKPIIQLYNTQFVGNPNGVPILKAAPSFAGIAVIDSNVYIPGASGAQWYIPQSNFYRQVRNFVIDISGCPNKTPDGFAPTGIHWQVAQATSLQNIKFIMSQASDTTHIGIFMENGSGGFLGDLEFEGGALGMRCGSQQFTSRNLRFRFCKTAIEMIWDWGWTWKGINIFHAMIGINVTALTSSTALHRQGVAAIALLDSEMTNVPIGILTAGTTNTMLENVRLNNVPIAVGYSGGPTVLQGGDILIDNYGAGNNFVQRGKELRAEVLNGPYNPSAKSAASPSLRDSSGWFAKSKPQYEGLGSGSFLNVKSRGARGDGVSDDTAAIKNAVQSAAGRVIYFPHGTYIVLDTITIPPGTRIVGEAWSEIMGAGDAFSDIMKPKVMIKVGEPGQTGVVEISDMLFTVKGATAGAVLMEWNIAESSQGSAAMWDAHFRVGGAAGSELQYANCPREDTTVNPDCISAATLMHITSSASGYFENVWVWVADHDLDIPTQNQVNIYAARCLLVESTKPVWFWGVASEHCTLYQYQFYKSRNIFAATLQTETPYYQPIPKAPSPFAVAYKRTSDPSFSYCSSDSRTCQYAWGLEVIGSRDIMIYGGGFYSWFQWYNQACLNGEVCQERVVRVFDSTNIFIANLYTKGVSSMIQGAQSTDIWATDNMDGFLGTIVGWSGFDLPGELDPPSNVVPLPDWIWEVPNPTVYCSIPCILAPPPTPILPIQPPPFTTTISGKPVTVTPPAITRPALEVQTILVDEPERDTVTPVIVPNPMVTIPPVPPPTNPNNDPGGDLPILPPPIPMPLPPPPVCFQFCGPPFPPILPPIVVIQGPPLPVTIPPPVVVGEDEDEEDNDEERTCIATWPQDIGSSWPDRDDVPEWGQSPDNSGDKCEWQGSTVRLRDTRVVAVSRSEFRVNAFEIMGMGPNFGRSMSGASMQVYAPGVVSWSTSNTPPSPGSTSNKPWITLDVPRSPLARHTGEEIVVTGRLSQPASSVQIEITFEASRSCGGRGIPDPESGGNDGGSVLLPEYPPLRDGTIQCSDTRDDGAGFVNSRNCVWPVGSITVQGELLTNDLIISSQPVGDNCIRSGQSRNADGVITSNWCVVYQNQGCAFVIADKYQDFGSCFPGWSIIGGSIFSQMSRLGGNQCSGTKRTAMAAGPFQPCNFPAQTLCLTHPAHPEVCGVP</sequence>
<name>A0A6A6J656_WESOR</name>
<dbReference type="OrthoDB" id="1046782at2759"/>
<proteinExistence type="predicted"/>
<accession>A0A6A6J656</accession>
<dbReference type="PROSITE" id="PS50206">
    <property type="entry name" value="RHODANESE_3"/>
    <property type="match status" value="1"/>
</dbReference>
<dbReference type="InterPro" id="IPR024535">
    <property type="entry name" value="RHGA/B-epi-like_pectate_lyase"/>
</dbReference>
<organism evidence="4 5">
    <name type="scientific">Westerdykella ornata</name>
    <dbReference type="NCBI Taxonomy" id="318751"/>
    <lineage>
        <taxon>Eukaryota</taxon>
        <taxon>Fungi</taxon>
        <taxon>Dikarya</taxon>
        <taxon>Ascomycota</taxon>
        <taxon>Pezizomycotina</taxon>
        <taxon>Dothideomycetes</taxon>
        <taxon>Pleosporomycetidae</taxon>
        <taxon>Pleosporales</taxon>
        <taxon>Sporormiaceae</taxon>
        <taxon>Westerdykella</taxon>
    </lineage>
</organism>
<dbReference type="GO" id="GO:0016829">
    <property type="term" value="F:lyase activity"/>
    <property type="evidence" value="ECO:0007669"/>
    <property type="project" value="UniProtKB-KW"/>
</dbReference>
<dbReference type="RefSeq" id="XP_033649600.1">
    <property type="nucleotide sequence ID" value="XM_033796608.1"/>
</dbReference>
<evidence type="ECO:0000313" key="5">
    <source>
        <dbReference type="Proteomes" id="UP000800097"/>
    </source>
</evidence>
<evidence type="ECO:0000256" key="2">
    <source>
        <dbReference type="SAM" id="SignalP"/>
    </source>
</evidence>
<dbReference type="InterPro" id="IPR012334">
    <property type="entry name" value="Pectin_lyas_fold"/>
</dbReference>
<feature type="domain" description="Rhodanese" evidence="3">
    <location>
        <begin position="709"/>
        <end position="750"/>
    </location>
</feature>